<accession>A0A8H6QGN4</accession>
<dbReference type="Proteomes" id="UP000662466">
    <property type="component" value="Unassembled WGS sequence"/>
</dbReference>
<keyword evidence="1" id="KW-0175">Coiled coil</keyword>
<keyword evidence="4" id="KW-1185">Reference proteome</keyword>
<name>A0A8H6QGN4_9EURO</name>
<dbReference type="EMBL" id="JACBAD010001757">
    <property type="protein sequence ID" value="KAF7134153.1"/>
    <property type="molecule type" value="Genomic_DNA"/>
</dbReference>
<organism evidence="3 5">
    <name type="scientific">Aspergillus hiratsukae</name>
    <dbReference type="NCBI Taxonomy" id="1194566"/>
    <lineage>
        <taxon>Eukaryota</taxon>
        <taxon>Fungi</taxon>
        <taxon>Dikarya</taxon>
        <taxon>Ascomycota</taxon>
        <taxon>Pezizomycotina</taxon>
        <taxon>Eurotiomycetes</taxon>
        <taxon>Eurotiomycetidae</taxon>
        <taxon>Eurotiales</taxon>
        <taxon>Aspergillaceae</taxon>
        <taxon>Aspergillus</taxon>
        <taxon>Aspergillus subgen. Fumigati</taxon>
    </lineage>
</organism>
<reference evidence="3" key="1">
    <citation type="submission" date="2020-06" db="EMBL/GenBank/DDBJ databases">
        <title>Draft genome sequences of strains closely related to Aspergillus parafelis and Aspergillus hiratsukae.</title>
        <authorList>
            <person name="Dos Santos R.A.C."/>
            <person name="Rivero-Menendez O."/>
            <person name="Steenwyk J.L."/>
            <person name="Mead M.E."/>
            <person name="Goldman G.H."/>
            <person name="Alastruey-Izquierdo A."/>
            <person name="Rokas A."/>
        </authorList>
    </citation>
    <scope>NUCLEOTIDE SEQUENCE</scope>
    <source>
        <strain evidence="2">CNM-CM5793</strain>
        <strain evidence="3">CNM-CM6106</strain>
    </source>
</reference>
<feature type="coiled-coil region" evidence="1">
    <location>
        <begin position="369"/>
        <end position="435"/>
    </location>
</feature>
<comment type="caution">
    <text evidence="3">The sequence shown here is derived from an EMBL/GenBank/DDBJ whole genome shotgun (WGS) entry which is preliminary data.</text>
</comment>
<proteinExistence type="predicted"/>
<dbReference type="AlphaFoldDB" id="A0A8H6QGN4"/>
<protein>
    <submittedName>
        <fullName evidence="3">Uncharacterized protein</fullName>
    </submittedName>
</protein>
<gene>
    <name evidence="2" type="ORF">CNMCM5793_005832</name>
    <name evidence="3" type="ORF">CNMCM6106_006565</name>
</gene>
<evidence type="ECO:0000313" key="5">
    <source>
        <dbReference type="Proteomes" id="UP000662466"/>
    </source>
</evidence>
<dbReference type="Pfam" id="PF11917">
    <property type="entry name" value="DUF3435"/>
    <property type="match status" value="2"/>
</dbReference>
<dbReference type="Proteomes" id="UP000630445">
    <property type="component" value="Unassembled WGS sequence"/>
</dbReference>
<dbReference type="PANTHER" id="PTHR37535">
    <property type="entry name" value="FLUG DOMAIN PROTEIN"/>
    <property type="match status" value="1"/>
</dbReference>
<sequence length="542" mass="62984">MVCLTRFCFEGKHNPVERFRWLSDSEETVQFLKAFFSWRCGQRRSKKGHQTPGIKYKSSLETFWKWWHLVYKAEVGQGLSKDTIVKILDVLAIVAQEKNLLLRRRPKATMYIEDVAEFAHMLLSTTEMTFQSRWLQIQLLLFCQLAAITSSRPGALLNLRYQNLLLTLVHNPDGGRPRLFIYLTPEFTKTFLGEKEQNTVSIPEIVFDPTLVLSPHMFLLGMLFRIQAFKKFSTDGLVVDCPENLYNLGVLEGLGQQELKLKDKILDQFVFCHAVREADGIQITLEEQLTEGALRYRMKRAGEITGFKQATKPYSLRYGAAKAFNDSPNAVCSVLSQSINPHRPYKLEDTSVVNKVSRMRDLQQRVCERKQLQDEKKRAFEIAERAFQQNFSDYLQQKKVKKELQRPAHQALDSIERLEKEYKRATQRYSQAQHVSRNEWQRQRNHLVRENLERYKNEQPVIDSERQLAGKVVDEEVMGALERTAYMTPQHMILIDTILTMPGSTVEKEGITHEATKHYAETSRLGRLTVRSPCKKARMPFT</sequence>
<dbReference type="InterPro" id="IPR021842">
    <property type="entry name" value="DUF3435"/>
</dbReference>
<dbReference type="EMBL" id="JACBAF010001867">
    <property type="protein sequence ID" value="KAF7172338.1"/>
    <property type="molecule type" value="Genomic_DNA"/>
</dbReference>
<dbReference type="PANTHER" id="PTHR37535:SF2">
    <property type="entry name" value="FINGER DOMAIN PROTEIN, PUTATIVE (AFU_ORTHOLOGUE AFUA_6G09300)-RELATED"/>
    <property type="match status" value="1"/>
</dbReference>
<dbReference type="OrthoDB" id="4504885at2759"/>
<evidence type="ECO:0000256" key="1">
    <source>
        <dbReference type="SAM" id="Coils"/>
    </source>
</evidence>
<evidence type="ECO:0000313" key="4">
    <source>
        <dbReference type="Proteomes" id="UP000630445"/>
    </source>
</evidence>
<evidence type="ECO:0000313" key="2">
    <source>
        <dbReference type="EMBL" id="KAF7134153.1"/>
    </source>
</evidence>
<evidence type="ECO:0000313" key="3">
    <source>
        <dbReference type="EMBL" id="KAF7172338.1"/>
    </source>
</evidence>